<dbReference type="PANTHER" id="PTHR42799">
    <property type="entry name" value="MITOCHONDRIAL PEPTIDE METHIONINE SULFOXIDE REDUCTASE"/>
    <property type="match status" value="1"/>
</dbReference>
<comment type="catalytic activity">
    <reaction evidence="6">
        <text>L-methionyl-[protein] + [thioredoxin]-disulfide + H2O = L-methionyl-(S)-S-oxide-[protein] + [thioredoxin]-dithiol</text>
        <dbReference type="Rhea" id="RHEA:14217"/>
        <dbReference type="Rhea" id="RHEA-COMP:10698"/>
        <dbReference type="Rhea" id="RHEA-COMP:10700"/>
        <dbReference type="Rhea" id="RHEA-COMP:12313"/>
        <dbReference type="Rhea" id="RHEA-COMP:12315"/>
        <dbReference type="ChEBI" id="CHEBI:15377"/>
        <dbReference type="ChEBI" id="CHEBI:16044"/>
        <dbReference type="ChEBI" id="CHEBI:29950"/>
        <dbReference type="ChEBI" id="CHEBI:44120"/>
        <dbReference type="ChEBI" id="CHEBI:50058"/>
        <dbReference type="EC" id="1.8.4.11"/>
    </reaction>
</comment>
<keyword evidence="11" id="KW-1185">Reference proteome</keyword>
<proteinExistence type="inferred from homology"/>
<feature type="signal peptide" evidence="8">
    <location>
        <begin position="1"/>
        <end position="18"/>
    </location>
</feature>
<dbReference type="RefSeq" id="WP_344955320.1">
    <property type="nucleotide sequence ID" value="NZ_BAABCX010000001.1"/>
</dbReference>
<evidence type="ECO:0000256" key="7">
    <source>
        <dbReference type="ARBA" id="ARBA00048782"/>
    </source>
</evidence>
<feature type="chain" id="PRO_5045314317" description="Peptide methionine sulfoxide reductase MsrA" evidence="8">
    <location>
        <begin position="19"/>
        <end position="185"/>
    </location>
</feature>
<keyword evidence="4" id="KW-0560">Oxidoreductase</keyword>
<evidence type="ECO:0000256" key="2">
    <source>
        <dbReference type="ARBA" id="ARBA00012502"/>
    </source>
</evidence>
<evidence type="ECO:0000256" key="6">
    <source>
        <dbReference type="ARBA" id="ARBA00047806"/>
    </source>
</evidence>
<evidence type="ECO:0000313" key="10">
    <source>
        <dbReference type="EMBL" id="GAA3532500.1"/>
    </source>
</evidence>
<feature type="domain" description="Peptide methionine sulphoxide reductase MsrA" evidence="9">
    <location>
        <begin position="20"/>
        <end position="152"/>
    </location>
</feature>
<dbReference type="InterPro" id="IPR036509">
    <property type="entry name" value="Met_Sox_Rdtase_MsrA_sf"/>
</dbReference>
<dbReference type="Pfam" id="PF01625">
    <property type="entry name" value="PMSR"/>
    <property type="match status" value="1"/>
</dbReference>
<accession>A0ABP6VEC2</accession>
<dbReference type="EMBL" id="BAABCX010000001">
    <property type="protein sequence ID" value="GAA3532500.1"/>
    <property type="molecule type" value="Genomic_DNA"/>
</dbReference>
<evidence type="ECO:0000259" key="9">
    <source>
        <dbReference type="Pfam" id="PF01625"/>
    </source>
</evidence>
<dbReference type="Proteomes" id="UP001500795">
    <property type="component" value="Unassembled WGS sequence"/>
</dbReference>
<dbReference type="InterPro" id="IPR050162">
    <property type="entry name" value="MsrA_MetSO_reductase"/>
</dbReference>
<comment type="similarity">
    <text evidence="1">Belongs to the MsrA Met sulfoxide reductase family.</text>
</comment>
<comment type="catalytic activity">
    <reaction evidence="7">
        <text>[thioredoxin]-disulfide + L-methionine + H2O = L-methionine (S)-S-oxide + [thioredoxin]-dithiol</text>
        <dbReference type="Rhea" id="RHEA:19993"/>
        <dbReference type="Rhea" id="RHEA-COMP:10698"/>
        <dbReference type="Rhea" id="RHEA-COMP:10700"/>
        <dbReference type="ChEBI" id="CHEBI:15377"/>
        <dbReference type="ChEBI" id="CHEBI:29950"/>
        <dbReference type="ChEBI" id="CHEBI:50058"/>
        <dbReference type="ChEBI" id="CHEBI:57844"/>
        <dbReference type="ChEBI" id="CHEBI:58772"/>
        <dbReference type="EC" id="1.8.4.11"/>
    </reaction>
</comment>
<organism evidence="10 11">
    <name type="scientific">Zobellella aerophila</name>
    <dbReference type="NCBI Taxonomy" id="870480"/>
    <lineage>
        <taxon>Bacteria</taxon>
        <taxon>Pseudomonadati</taxon>
        <taxon>Pseudomonadota</taxon>
        <taxon>Gammaproteobacteria</taxon>
        <taxon>Aeromonadales</taxon>
        <taxon>Aeromonadaceae</taxon>
        <taxon>Zobellella</taxon>
    </lineage>
</organism>
<evidence type="ECO:0000256" key="1">
    <source>
        <dbReference type="ARBA" id="ARBA00005591"/>
    </source>
</evidence>
<evidence type="ECO:0000313" key="11">
    <source>
        <dbReference type="Proteomes" id="UP001500795"/>
    </source>
</evidence>
<evidence type="ECO:0000256" key="4">
    <source>
        <dbReference type="ARBA" id="ARBA00023002"/>
    </source>
</evidence>
<evidence type="ECO:0000256" key="8">
    <source>
        <dbReference type="SAM" id="SignalP"/>
    </source>
</evidence>
<reference evidence="11" key="1">
    <citation type="journal article" date="2019" name="Int. J. Syst. Evol. Microbiol.">
        <title>The Global Catalogue of Microorganisms (GCM) 10K type strain sequencing project: providing services to taxonomists for standard genome sequencing and annotation.</title>
        <authorList>
            <consortium name="The Broad Institute Genomics Platform"/>
            <consortium name="The Broad Institute Genome Sequencing Center for Infectious Disease"/>
            <person name="Wu L."/>
            <person name="Ma J."/>
        </authorList>
    </citation>
    <scope>NUCLEOTIDE SEQUENCE [LARGE SCALE GENOMIC DNA]</scope>
    <source>
        <strain evidence="11">JCM 17110</strain>
    </source>
</reference>
<sequence>MYLKMWLLLCLLIPQAQAAQAVFAGGSFWVMEALFAGRPGVSSTEAGWMSGDKYQRRQVVRVNYDDEQISYGELLTLYWSAIDPFDAQGQYCDRGDVYSPAIYVQTKLQQKWAQQSRSHLALISGRPVATRILPRGNFTLALPRQQAFARHHGLLYGLYRDGCGYPDGAGLSLSPAAAGPGRVAG</sequence>
<evidence type="ECO:0000256" key="3">
    <source>
        <dbReference type="ARBA" id="ARBA00021129"/>
    </source>
</evidence>
<comment type="caution">
    <text evidence="10">The sequence shown here is derived from an EMBL/GenBank/DDBJ whole genome shotgun (WGS) entry which is preliminary data.</text>
</comment>
<dbReference type="EC" id="1.8.4.11" evidence="2"/>
<dbReference type="SUPFAM" id="SSF55068">
    <property type="entry name" value="Peptide methionine sulfoxide reductase"/>
    <property type="match status" value="1"/>
</dbReference>
<evidence type="ECO:0000256" key="5">
    <source>
        <dbReference type="ARBA" id="ARBA00030643"/>
    </source>
</evidence>
<keyword evidence="8" id="KW-0732">Signal</keyword>
<gene>
    <name evidence="10" type="primary">msrA_2</name>
    <name evidence="10" type="ORF">GCM10022394_09770</name>
</gene>
<dbReference type="InterPro" id="IPR002569">
    <property type="entry name" value="Met_Sox_Rdtase_MsrA_dom"/>
</dbReference>
<protein>
    <recommendedName>
        <fullName evidence="3">Peptide methionine sulfoxide reductase MsrA</fullName>
        <ecNumber evidence="2">1.8.4.11</ecNumber>
    </recommendedName>
    <alternativeName>
        <fullName evidence="5">Peptide-methionine (S)-S-oxide reductase</fullName>
    </alternativeName>
</protein>
<name>A0ABP6VEC2_9GAMM</name>
<dbReference type="Gene3D" id="3.30.1060.10">
    <property type="entry name" value="Peptide methionine sulphoxide reductase MsrA"/>
    <property type="match status" value="1"/>
</dbReference>
<dbReference type="PANTHER" id="PTHR42799:SF2">
    <property type="entry name" value="MITOCHONDRIAL PEPTIDE METHIONINE SULFOXIDE REDUCTASE"/>
    <property type="match status" value="1"/>
</dbReference>